<organism evidence="3 4">
    <name type="scientific">Smittium megazygosporum</name>
    <dbReference type="NCBI Taxonomy" id="133381"/>
    <lineage>
        <taxon>Eukaryota</taxon>
        <taxon>Fungi</taxon>
        <taxon>Fungi incertae sedis</taxon>
        <taxon>Zoopagomycota</taxon>
        <taxon>Kickxellomycotina</taxon>
        <taxon>Harpellomycetes</taxon>
        <taxon>Harpellales</taxon>
        <taxon>Legeriomycetaceae</taxon>
        <taxon>Smittium</taxon>
    </lineage>
</organism>
<dbReference type="EMBL" id="MBFS01000070">
    <property type="protein sequence ID" value="PVV04856.1"/>
    <property type="molecule type" value="Genomic_DNA"/>
</dbReference>
<dbReference type="EMBL" id="MBFS01000173">
    <property type="protein sequence ID" value="PVV03988.1"/>
    <property type="molecule type" value="Genomic_DNA"/>
</dbReference>
<feature type="domain" description="Pus10 N-terminal eukaryotes" evidence="1">
    <location>
        <begin position="51"/>
        <end position="106"/>
    </location>
</feature>
<keyword evidence="4" id="KW-1185">Reference proteome</keyword>
<evidence type="ECO:0000259" key="1">
    <source>
        <dbReference type="Pfam" id="PF21237"/>
    </source>
</evidence>
<accession>A0A2T9ZJR1</accession>
<dbReference type="AlphaFoldDB" id="A0A2T9ZJR1"/>
<comment type="caution">
    <text evidence="3">The sequence shown here is derived from an EMBL/GenBank/DDBJ whole genome shotgun (WGS) entry which is preliminary data.</text>
</comment>
<proteinExistence type="predicted"/>
<protein>
    <recommendedName>
        <fullName evidence="1">Pus10 N-terminal eukaryotes domain-containing protein</fullName>
    </recommendedName>
</protein>
<evidence type="ECO:0000313" key="2">
    <source>
        <dbReference type="EMBL" id="PVV03988.1"/>
    </source>
</evidence>
<dbReference type="InterPro" id="IPR048742">
    <property type="entry name" value="Pus10_N_euk"/>
</dbReference>
<gene>
    <name evidence="3" type="ORF">BB560_000629</name>
    <name evidence="2" type="ORF">BB560_001515</name>
</gene>
<dbReference type="Pfam" id="PF21237">
    <property type="entry name" value="Pus10_N_euk"/>
    <property type="match status" value="1"/>
</dbReference>
<evidence type="ECO:0000313" key="3">
    <source>
        <dbReference type="EMBL" id="PVV04856.1"/>
    </source>
</evidence>
<evidence type="ECO:0000313" key="4">
    <source>
        <dbReference type="Proteomes" id="UP000245609"/>
    </source>
</evidence>
<dbReference type="Proteomes" id="UP000245609">
    <property type="component" value="Unassembled WGS sequence"/>
</dbReference>
<name>A0A2T9ZJR1_9FUNG</name>
<reference evidence="3 4" key="1">
    <citation type="journal article" date="2018" name="MBio">
        <title>Comparative Genomics Reveals the Core Gene Toolbox for the Fungus-Insect Symbiosis.</title>
        <authorList>
            <person name="Wang Y."/>
            <person name="Stata M."/>
            <person name="Wang W."/>
            <person name="Stajich J.E."/>
            <person name="White M.M."/>
            <person name="Moncalvo J.M."/>
        </authorList>
    </citation>
    <scope>NUCLEOTIDE SEQUENCE [LARGE SCALE GENOMIC DNA]</scope>
    <source>
        <strain evidence="3 4">SC-DP-2</strain>
    </source>
</reference>
<sequence length="108" mass="11933">MISKSSISPELCSLCSLRFNNVQLGPAYIEALKNNTQTGPTDSEQTKKSYCSLCFGILQNANIYAQKISEKISSEQYSTTTFSLNVSLPSSYDIRNGAFLKYAAKELK</sequence>